<accession>A0A6J4MEM4</accession>
<dbReference type="Pfam" id="PF01872">
    <property type="entry name" value="RibD_C"/>
    <property type="match status" value="1"/>
</dbReference>
<dbReference type="SUPFAM" id="SSF53597">
    <property type="entry name" value="Dihydrofolate reductase-like"/>
    <property type="match status" value="1"/>
</dbReference>
<dbReference type="PANTHER" id="PTHR38011">
    <property type="entry name" value="DIHYDROFOLATE REDUCTASE FAMILY PROTEIN (AFU_ORTHOLOGUE AFUA_8G06820)"/>
    <property type="match status" value="1"/>
</dbReference>
<evidence type="ECO:0000259" key="4">
    <source>
        <dbReference type="Pfam" id="PF01872"/>
    </source>
</evidence>
<gene>
    <name evidence="5" type="ORF">AVDCRST_MAG90-2728</name>
</gene>
<dbReference type="GO" id="GO:0008703">
    <property type="term" value="F:5-amino-6-(5-phosphoribosylamino)uracil reductase activity"/>
    <property type="evidence" value="ECO:0007669"/>
    <property type="project" value="InterPro"/>
</dbReference>
<evidence type="ECO:0000256" key="1">
    <source>
        <dbReference type="ARBA" id="ARBA00005104"/>
    </source>
</evidence>
<dbReference type="PANTHER" id="PTHR38011:SF7">
    <property type="entry name" value="2,5-DIAMINO-6-RIBOSYLAMINO-4(3H)-PYRIMIDINONE 5'-PHOSPHATE REDUCTASE"/>
    <property type="match status" value="1"/>
</dbReference>
<dbReference type="InterPro" id="IPR002734">
    <property type="entry name" value="RibDG_C"/>
</dbReference>
<evidence type="ECO:0000313" key="5">
    <source>
        <dbReference type="EMBL" id="CAA9357234.1"/>
    </source>
</evidence>
<keyword evidence="2" id="KW-0521">NADP</keyword>
<dbReference type="GO" id="GO:0009231">
    <property type="term" value="P:riboflavin biosynthetic process"/>
    <property type="evidence" value="ECO:0007669"/>
    <property type="project" value="InterPro"/>
</dbReference>
<comment type="pathway">
    <text evidence="1">Cofactor biosynthesis; riboflavin biosynthesis.</text>
</comment>
<dbReference type="Gene3D" id="3.40.430.10">
    <property type="entry name" value="Dihydrofolate Reductase, subunit A"/>
    <property type="match status" value="1"/>
</dbReference>
<proteinExistence type="predicted"/>
<reference evidence="5" key="1">
    <citation type="submission" date="2020-02" db="EMBL/GenBank/DDBJ databases">
        <authorList>
            <person name="Meier V. D."/>
        </authorList>
    </citation>
    <scope>NUCLEOTIDE SEQUENCE</scope>
    <source>
        <strain evidence="5">AVDCRST_MAG90</strain>
    </source>
</reference>
<evidence type="ECO:0000256" key="3">
    <source>
        <dbReference type="ARBA" id="ARBA00023002"/>
    </source>
</evidence>
<evidence type="ECO:0000256" key="2">
    <source>
        <dbReference type="ARBA" id="ARBA00022857"/>
    </source>
</evidence>
<sequence length="217" mass="22805">MDAGGTDRPVVIAQLGQSLDGRIATVSGDSKYINGPSALDHLHRLRARVDAVVVGVGTLLADDPLLTVRRVEGRSPARVVIDPTGRAPADARFFADDGAGRLVVCGDTAAVPKPAEAIRLPATGRSLCPRAIVAALAARGFRRILIEGGARTISAFIDAGCVDRLHILLAPLILGSGKPGLDLRPITTLGEALRPATRTYPLEDGDVLFDCDLRRQP</sequence>
<protein>
    <submittedName>
        <fullName evidence="5">Possibly 2,5-diamino-6-ribosylamino-pyrimidinone 5-phosphate reductase, fungal</fullName>
    </submittedName>
</protein>
<dbReference type="InterPro" id="IPR050765">
    <property type="entry name" value="Riboflavin_Biosynth_HTPR"/>
</dbReference>
<dbReference type="EMBL" id="CADCUC010000570">
    <property type="protein sequence ID" value="CAA9357234.1"/>
    <property type="molecule type" value="Genomic_DNA"/>
</dbReference>
<keyword evidence="3" id="KW-0560">Oxidoreductase</keyword>
<organism evidence="5">
    <name type="scientific">uncultured Microvirga sp</name>
    <dbReference type="NCBI Taxonomy" id="412392"/>
    <lineage>
        <taxon>Bacteria</taxon>
        <taxon>Pseudomonadati</taxon>
        <taxon>Pseudomonadota</taxon>
        <taxon>Alphaproteobacteria</taxon>
        <taxon>Hyphomicrobiales</taxon>
        <taxon>Methylobacteriaceae</taxon>
        <taxon>Microvirga</taxon>
        <taxon>environmental samples</taxon>
    </lineage>
</organism>
<feature type="domain" description="Bacterial bifunctional deaminase-reductase C-terminal" evidence="4">
    <location>
        <begin position="9"/>
        <end position="184"/>
    </location>
</feature>
<name>A0A6J4MEM4_9HYPH</name>
<dbReference type="InterPro" id="IPR024072">
    <property type="entry name" value="DHFR-like_dom_sf"/>
</dbReference>
<dbReference type="AlphaFoldDB" id="A0A6J4MEM4"/>